<dbReference type="Proteomes" id="UP000429523">
    <property type="component" value="Unassembled WGS sequence"/>
</dbReference>
<sequence length="286" mass="32345">MNYQGYQFHLKRKVVNRAGLQTENLSCAQRTNGCPARLIVKTGAPAVVKNDHPCRPPAKPAIDARDEMKAMLESQSQEDLGRVPGRVWDSVYADLKEKYLDRPFQVLSRQQGIKHVEHVRAVVNGGDFFRTIETEPQCFLSEMDERFFLLFNSTFVSKNALQRICGFAHPELIPILRQPGLAHYIDGTFKVCPRPLKQIVIVMAYVLGSPMLISEALKGQNAIVGTPRDTATYLIAKVWVLEIGIRYAFPLASVKNENGVRQFSNDLVGEMLYLDRFALEDFENCQ</sequence>
<name>A0A6A3DZX9_9STRA</name>
<comment type="caution">
    <text evidence="1">The sequence shown here is derived from an EMBL/GenBank/DDBJ whole genome shotgun (WGS) entry which is preliminary data.</text>
</comment>
<protein>
    <recommendedName>
        <fullName evidence="3">FLYWCH-type domain-containing protein</fullName>
    </recommendedName>
</protein>
<evidence type="ECO:0000313" key="2">
    <source>
        <dbReference type="Proteomes" id="UP000429523"/>
    </source>
</evidence>
<organism evidence="1 2">
    <name type="scientific">Phytophthora fragariae</name>
    <dbReference type="NCBI Taxonomy" id="53985"/>
    <lineage>
        <taxon>Eukaryota</taxon>
        <taxon>Sar</taxon>
        <taxon>Stramenopiles</taxon>
        <taxon>Oomycota</taxon>
        <taxon>Peronosporomycetes</taxon>
        <taxon>Peronosporales</taxon>
        <taxon>Peronosporaceae</taxon>
        <taxon>Phytophthora</taxon>
    </lineage>
</organism>
<proteinExistence type="predicted"/>
<dbReference type="Gene3D" id="2.20.25.240">
    <property type="match status" value="1"/>
</dbReference>
<gene>
    <name evidence="1" type="ORF">PF009_g22595</name>
</gene>
<evidence type="ECO:0000313" key="1">
    <source>
        <dbReference type="EMBL" id="KAE8927234.1"/>
    </source>
</evidence>
<evidence type="ECO:0008006" key="3">
    <source>
        <dbReference type="Google" id="ProtNLM"/>
    </source>
</evidence>
<dbReference type="EMBL" id="QXGF01001886">
    <property type="protein sequence ID" value="KAE8927234.1"/>
    <property type="molecule type" value="Genomic_DNA"/>
</dbReference>
<reference evidence="1 2" key="1">
    <citation type="submission" date="2018-08" db="EMBL/GenBank/DDBJ databases">
        <title>Genomic investigation of the strawberry pathogen Phytophthora fragariae indicates pathogenicity is determined by transcriptional variation in three key races.</title>
        <authorList>
            <person name="Adams T.M."/>
            <person name="Armitage A.D."/>
            <person name="Sobczyk M.K."/>
            <person name="Bates H.J."/>
            <person name="Dunwell J.M."/>
            <person name="Nellist C.F."/>
            <person name="Harrison R.J."/>
        </authorList>
    </citation>
    <scope>NUCLEOTIDE SEQUENCE [LARGE SCALE GENOMIC DNA]</scope>
    <source>
        <strain evidence="1 2">NOV-9</strain>
    </source>
</reference>
<accession>A0A6A3DZX9</accession>
<dbReference type="AlphaFoldDB" id="A0A6A3DZX9"/>